<name>A0A562T597_CHIJA</name>
<dbReference type="EMBL" id="VLLG01000003">
    <property type="protein sequence ID" value="TWI88717.1"/>
    <property type="molecule type" value="Genomic_DNA"/>
</dbReference>
<feature type="signal peptide" evidence="1">
    <location>
        <begin position="1"/>
        <end position="27"/>
    </location>
</feature>
<evidence type="ECO:0000313" key="3">
    <source>
        <dbReference type="Proteomes" id="UP000316778"/>
    </source>
</evidence>
<keyword evidence="1" id="KW-0732">Signal</keyword>
<dbReference type="Pfam" id="PF13573">
    <property type="entry name" value="SprB"/>
    <property type="match status" value="4"/>
</dbReference>
<organism evidence="2 3">
    <name type="scientific">Chitinophaga japonensis</name>
    <name type="common">Flexibacter japonensis</name>
    <dbReference type="NCBI Taxonomy" id="104662"/>
    <lineage>
        <taxon>Bacteria</taxon>
        <taxon>Pseudomonadati</taxon>
        <taxon>Bacteroidota</taxon>
        <taxon>Chitinophagia</taxon>
        <taxon>Chitinophagales</taxon>
        <taxon>Chitinophagaceae</taxon>
        <taxon>Chitinophaga</taxon>
    </lineage>
</organism>
<sequence>MGKRVWLRIAALYLVFLTTCFMHPACAQHIPVENPSLEGTNSGINKVPQGWFKVSGTPDVQPGVFHARQPPSSGLHYMGMHSGPKQVEAIGQALRDSIKGGLMYSMSLDLAYARDYYYSNCYGNLAIFGGNTPGDSAELLWMSTPFTHEQWKRYDVVFTPSKSYKYISLWAYPTAPCSASPVGVAVLLDNISASIRQIVKTEISSTPACANAPTGTATIRITGGQAPYQYVWSPGNYTTASIRNVPAGIYQVTATAANGLVVKEQVEVKASDMAADATVTTSACYDDNKSRISLEVSGGIPPYAYTLNGHPSGSPEFYDVKPGDYTLIVQDQQVCADTFLLKVQPPPPLSAAVHTVPVSCSEDTAGSIILQMQGGTPPYAYQVGGGAWQADSVLRGLKAGFYQYEVKDAHACSISGEAEVPVDPSSQPVVNAIIKPNSCSEAIDGQLVLEVRGGAAPYSYRINKGEWQDGPVFNRLKTGVYHYEVKDQQQCSVQGTITITSPWQNCLVVMPTAFSPNGDGNNDVFRPKVYDDISNYHIRIFNRWGAVIYEGNDPRTGWDGVYKGARQDPQTYVYICTYADRDHVPQELKGTVTLVR</sequence>
<gene>
    <name evidence="2" type="ORF">LX66_2803</name>
</gene>
<dbReference type="RefSeq" id="WP_158642633.1">
    <property type="nucleotide sequence ID" value="NZ_BAAAFY010000001.1"/>
</dbReference>
<keyword evidence="3" id="KW-1185">Reference proteome</keyword>
<evidence type="ECO:0000256" key="1">
    <source>
        <dbReference type="SAM" id="SignalP"/>
    </source>
</evidence>
<dbReference type="InterPro" id="IPR026341">
    <property type="entry name" value="T9SS_type_B"/>
</dbReference>
<dbReference type="InterPro" id="IPR025667">
    <property type="entry name" value="SprB_repeat"/>
</dbReference>
<evidence type="ECO:0000313" key="2">
    <source>
        <dbReference type="EMBL" id="TWI88717.1"/>
    </source>
</evidence>
<dbReference type="Gene3D" id="2.60.40.740">
    <property type="match status" value="1"/>
</dbReference>
<dbReference type="Proteomes" id="UP000316778">
    <property type="component" value="Unassembled WGS sequence"/>
</dbReference>
<dbReference type="NCBIfam" id="TIGR04131">
    <property type="entry name" value="Bac_Flav_CTERM"/>
    <property type="match status" value="1"/>
</dbReference>
<reference evidence="2 3" key="1">
    <citation type="journal article" date="2013" name="Stand. Genomic Sci.">
        <title>Genomic Encyclopedia of Type Strains, Phase I: The one thousand microbial genomes (KMG-I) project.</title>
        <authorList>
            <person name="Kyrpides N.C."/>
            <person name="Woyke T."/>
            <person name="Eisen J.A."/>
            <person name="Garrity G."/>
            <person name="Lilburn T.G."/>
            <person name="Beck B.J."/>
            <person name="Whitman W.B."/>
            <person name="Hugenholtz P."/>
            <person name="Klenk H.P."/>
        </authorList>
    </citation>
    <scope>NUCLEOTIDE SEQUENCE [LARGE SCALE GENOMIC DNA]</scope>
    <source>
        <strain evidence="2 3">DSM 13484</strain>
    </source>
</reference>
<feature type="chain" id="PRO_5021701345" evidence="1">
    <location>
        <begin position="28"/>
        <end position="596"/>
    </location>
</feature>
<dbReference type="AlphaFoldDB" id="A0A562T597"/>
<comment type="caution">
    <text evidence="2">The sequence shown here is derived from an EMBL/GenBank/DDBJ whole genome shotgun (WGS) entry which is preliminary data.</text>
</comment>
<accession>A0A562T597</accession>
<protein>
    <submittedName>
        <fullName evidence="2">Gliding motility-associated-like protein</fullName>
    </submittedName>
</protein>
<dbReference type="Pfam" id="PF13585">
    <property type="entry name" value="CHU_C"/>
    <property type="match status" value="1"/>
</dbReference>
<dbReference type="OrthoDB" id="7794186at2"/>
<proteinExistence type="predicted"/>